<dbReference type="RefSeq" id="WP_130065647.1">
    <property type="nucleotide sequence ID" value="NZ_DAWDON010000014.1"/>
</dbReference>
<comment type="caution">
    <text evidence="2">The sequence shown here is derived from an EMBL/GenBank/DDBJ whole genome shotgun (WGS) entry which is preliminary data.</text>
</comment>
<organism evidence="2 3">
    <name type="scientific">Alistipes onderdonkii</name>
    <dbReference type="NCBI Taxonomy" id="328813"/>
    <lineage>
        <taxon>Bacteria</taxon>
        <taxon>Pseudomonadati</taxon>
        <taxon>Bacteroidota</taxon>
        <taxon>Bacteroidia</taxon>
        <taxon>Bacteroidales</taxon>
        <taxon>Rikenellaceae</taxon>
        <taxon>Alistipes</taxon>
    </lineage>
</organism>
<keyword evidence="1" id="KW-0732">Signal</keyword>
<gene>
    <name evidence="2" type="ORF">F2Y10_10710</name>
</gene>
<dbReference type="PROSITE" id="PS51257">
    <property type="entry name" value="PROKAR_LIPOPROTEIN"/>
    <property type="match status" value="1"/>
</dbReference>
<dbReference type="Proteomes" id="UP000322940">
    <property type="component" value="Unassembled WGS sequence"/>
</dbReference>
<evidence type="ECO:0000313" key="2">
    <source>
        <dbReference type="EMBL" id="KAA2377499.1"/>
    </source>
</evidence>
<evidence type="ECO:0000256" key="1">
    <source>
        <dbReference type="SAM" id="SignalP"/>
    </source>
</evidence>
<proteinExistence type="predicted"/>
<dbReference type="EMBL" id="VVXH01000010">
    <property type="protein sequence ID" value="KAA2377499.1"/>
    <property type="molecule type" value="Genomic_DNA"/>
</dbReference>
<reference evidence="2 3" key="1">
    <citation type="journal article" date="2019" name="Nat. Med.">
        <title>A library of human gut bacterial isolates paired with longitudinal multiomics data enables mechanistic microbiome research.</title>
        <authorList>
            <person name="Poyet M."/>
            <person name="Groussin M."/>
            <person name="Gibbons S.M."/>
            <person name="Avila-Pacheco J."/>
            <person name="Jiang X."/>
            <person name="Kearney S.M."/>
            <person name="Perrotta A.R."/>
            <person name="Berdy B."/>
            <person name="Zhao S."/>
            <person name="Lieberman T.D."/>
            <person name="Swanson P.K."/>
            <person name="Smith M."/>
            <person name="Roesemann S."/>
            <person name="Alexander J.E."/>
            <person name="Rich S.A."/>
            <person name="Livny J."/>
            <person name="Vlamakis H."/>
            <person name="Clish C."/>
            <person name="Bullock K."/>
            <person name="Deik A."/>
            <person name="Scott J."/>
            <person name="Pierce K.A."/>
            <person name="Xavier R.J."/>
            <person name="Alm E.J."/>
        </authorList>
    </citation>
    <scope>NUCLEOTIDE SEQUENCE [LARGE SCALE GENOMIC DNA]</scope>
    <source>
        <strain evidence="2 3">BIOML-A266</strain>
    </source>
</reference>
<evidence type="ECO:0000313" key="3">
    <source>
        <dbReference type="Proteomes" id="UP000322940"/>
    </source>
</evidence>
<feature type="signal peptide" evidence="1">
    <location>
        <begin position="1"/>
        <end position="19"/>
    </location>
</feature>
<dbReference type="AlphaFoldDB" id="A0A5B3GY18"/>
<protein>
    <submittedName>
        <fullName evidence="2">Uncharacterized protein</fullName>
    </submittedName>
</protein>
<name>A0A5B3GY18_9BACT</name>
<feature type="chain" id="PRO_5030114468" evidence="1">
    <location>
        <begin position="20"/>
        <end position="464"/>
    </location>
</feature>
<accession>A0A5B3GY18</accession>
<sequence>MKTYKTILMLLLAATTACSKETGTGVPPRSESSIDLVLDYENREYELGDVIEATLTITEKKAAADYFCLNTSCNGGKAVATVDGVPLQWQAEQQIPYEIVNEEFSSKVLHLKITPQAGETAEQPFSFGIYVASADGDEVKDRIYANSINSAPIEVLAVYQNAPIELEEQAAITLSAGKENFNGEFSVKPEITGGDGYLIIDGRNYHTADRFSLQADTPCQILYQPLTSGSHEIRFILSDGICSAEEAVTVEVFNQGGVVKPQNGIYIYTTEGLYFSAARWEKLADKDAFSPEGVAIITDEAKFLLAPERDAGFWGNSYIGPHDQYISLLPDIPWIKDRDEAAKDFDGRKNTEALIRAYEDGRLNQANAARFCYYYEPDEPGKWYLPAAGQMNLVTEHVAEIQKCLELIGGQKFIYEYMDYHYASSTGCDNLSIWCMCFFTSTAPAFNHYAKIASPVKYYPVRDL</sequence>